<feature type="transmembrane region" description="Helical" evidence="1">
    <location>
        <begin position="6"/>
        <end position="24"/>
    </location>
</feature>
<dbReference type="Pfam" id="PF13630">
    <property type="entry name" value="SdpI"/>
    <property type="match status" value="1"/>
</dbReference>
<dbReference type="Proteomes" id="UP000185963">
    <property type="component" value="Unassembled WGS sequence"/>
</dbReference>
<dbReference type="EMBL" id="MSKS01000016">
    <property type="protein sequence ID" value="OLO70745.1"/>
    <property type="molecule type" value="Genomic_DNA"/>
</dbReference>
<organism evidence="2 3">
    <name type="scientific">Actinomyces oris</name>
    <dbReference type="NCBI Taxonomy" id="544580"/>
    <lineage>
        <taxon>Bacteria</taxon>
        <taxon>Bacillati</taxon>
        <taxon>Actinomycetota</taxon>
        <taxon>Actinomycetes</taxon>
        <taxon>Actinomycetales</taxon>
        <taxon>Actinomycetaceae</taxon>
        <taxon>Actinomyces</taxon>
    </lineage>
</organism>
<reference evidence="2 3" key="1">
    <citation type="submission" date="2016-12" db="EMBL/GenBank/DDBJ databases">
        <title>Genomic comparison of strains in the 'Actinomyces naeslundii' group.</title>
        <authorList>
            <person name="Mughal S.R."/>
            <person name="Do T."/>
            <person name="Gilbert S.C."/>
            <person name="Witherden E.A."/>
            <person name="Didelot X."/>
            <person name="Beighton D."/>
        </authorList>
    </citation>
    <scope>NUCLEOTIDE SEQUENCE [LARGE SCALE GENOMIC DNA]</scope>
    <source>
        <strain evidence="2 3">WE8B-23</strain>
    </source>
</reference>
<sequence length="121" mass="13190">MTNTIISTLLFAVVAISAGTLIILGNRMSLGKLGPNSWCGVRTKTALASTENWYKVQKKCGTTTIMLGASYFDSAILFLIQSILPKLLSIFVPLLLFVIQSTIGIVLIYMRSSLNTQEENS</sequence>
<feature type="transmembrane region" description="Helical" evidence="1">
    <location>
        <begin position="65"/>
        <end position="84"/>
    </location>
</feature>
<evidence type="ECO:0000313" key="3">
    <source>
        <dbReference type="Proteomes" id="UP000185963"/>
    </source>
</evidence>
<proteinExistence type="predicted"/>
<evidence type="ECO:0000313" key="2">
    <source>
        <dbReference type="EMBL" id="OLO70745.1"/>
    </source>
</evidence>
<comment type="caution">
    <text evidence="2">The sequence shown here is derived from an EMBL/GenBank/DDBJ whole genome shotgun (WGS) entry which is preliminary data.</text>
</comment>
<accession>A0A1Q8WRI9</accession>
<feature type="transmembrane region" description="Helical" evidence="1">
    <location>
        <begin position="90"/>
        <end position="110"/>
    </location>
</feature>
<keyword evidence="1" id="KW-0472">Membrane</keyword>
<dbReference type="InterPro" id="IPR025962">
    <property type="entry name" value="SdpI/YhfL"/>
</dbReference>
<evidence type="ECO:0008006" key="4">
    <source>
        <dbReference type="Google" id="ProtNLM"/>
    </source>
</evidence>
<gene>
    <name evidence="2" type="ORF">BKH20_05920</name>
</gene>
<evidence type="ECO:0000256" key="1">
    <source>
        <dbReference type="SAM" id="Phobius"/>
    </source>
</evidence>
<keyword evidence="1" id="KW-0812">Transmembrane</keyword>
<dbReference type="OrthoDB" id="3254187at2"/>
<keyword evidence="1" id="KW-1133">Transmembrane helix</keyword>
<protein>
    <recommendedName>
        <fullName evidence="4">SdpI family protein</fullName>
    </recommendedName>
</protein>
<name>A0A1Q8WRI9_9ACTO</name>
<dbReference type="AlphaFoldDB" id="A0A1Q8WRI9"/>